<proteinExistence type="predicted"/>
<feature type="compositionally biased region" description="Low complexity" evidence="1">
    <location>
        <begin position="35"/>
        <end position="46"/>
    </location>
</feature>
<accession>A0ABT3E4Y1</accession>
<dbReference type="Proteomes" id="UP001526225">
    <property type="component" value="Unassembled WGS sequence"/>
</dbReference>
<evidence type="ECO:0000313" key="4">
    <source>
        <dbReference type="Proteomes" id="UP001526225"/>
    </source>
</evidence>
<feature type="region of interest" description="Disordered" evidence="1">
    <location>
        <begin position="35"/>
        <end position="59"/>
    </location>
</feature>
<dbReference type="EMBL" id="JAOZFE010000005">
    <property type="protein sequence ID" value="MCW0953490.1"/>
    <property type="molecule type" value="Genomic_DNA"/>
</dbReference>
<protein>
    <recommendedName>
        <fullName evidence="5">Lipoprotein</fullName>
    </recommendedName>
</protein>
<feature type="compositionally biased region" description="Basic and acidic residues" evidence="1">
    <location>
        <begin position="47"/>
        <end position="58"/>
    </location>
</feature>
<comment type="caution">
    <text evidence="3">The sequence shown here is derived from an EMBL/GenBank/DDBJ whole genome shotgun (WGS) entry which is preliminary data.</text>
</comment>
<feature type="transmembrane region" description="Helical" evidence="2">
    <location>
        <begin position="7"/>
        <end position="29"/>
    </location>
</feature>
<evidence type="ECO:0008006" key="5">
    <source>
        <dbReference type="Google" id="ProtNLM"/>
    </source>
</evidence>
<keyword evidence="2" id="KW-0812">Transmembrane</keyword>
<evidence type="ECO:0000256" key="2">
    <source>
        <dbReference type="SAM" id="Phobius"/>
    </source>
</evidence>
<evidence type="ECO:0000313" key="3">
    <source>
        <dbReference type="EMBL" id="MCW0953490.1"/>
    </source>
</evidence>
<organism evidence="3 4">
    <name type="scientific">Weissella ceti</name>
    <dbReference type="NCBI Taxonomy" id="759620"/>
    <lineage>
        <taxon>Bacteria</taxon>
        <taxon>Bacillati</taxon>
        <taxon>Bacillota</taxon>
        <taxon>Bacilli</taxon>
        <taxon>Lactobacillales</taxon>
        <taxon>Lactobacillaceae</taxon>
        <taxon>Weissella</taxon>
    </lineage>
</organism>
<reference evidence="3 4" key="1">
    <citation type="submission" date="2022-10" db="EMBL/GenBank/DDBJ databases">
        <title>Weissella fermenti sp. nov., isolated from fermented cabbage.</title>
        <authorList>
            <person name="Lee J.K."/>
            <person name="Baek J.H."/>
            <person name="Choi D.G."/>
            <person name="Kim J.M."/>
            <person name="Jeon C.O."/>
        </authorList>
    </citation>
    <scope>NUCLEOTIDE SEQUENCE [LARGE SCALE GENOMIC DNA]</scope>
    <source>
        <strain evidence="3 4">KACC 18534</strain>
    </source>
</reference>
<gene>
    <name evidence="3" type="ORF">OIT44_05325</name>
</gene>
<evidence type="ECO:0000256" key="1">
    <source>
        <dbReference type="SAM" id="MobiDB-lite"/>
    </source>
</evidence>
<keyword evidence="2" id="KW-1133">Transmembrane helix</keyword>
<dbReference type="RefSeq" id="WP_213408988.1">
    <property type="nucleotide sequence ID" value="NZ_CP074441.1"/>
</dbReference>
<keyword evidence="2" id="KW-0472">Membrane</keyword>
<keyword evidence="4" id="KW-1185">Reference proteome</keyword>
<name>A0ABT3E4Y1_9LACO</name>
<sequence>MSILSNIWVKIILAIGLVGGGVVGVSAVLNNKSADTESAASSSSSKAESKKVSSKPKETALTPEQKLLVLMDNQKTPVAITTSELRNGSYESSAMGPGDKTEAVTTMTVTPMDSTVSETVIASAPSKGALAFDVKPNRGGSMTGLLIESDKSTLFMGQNFTGIEYDRLIQHNEYAVSMTNSEMEKYFKDHQKTLDELTSKIKVSGIDSPNTQTMLRIVL</sequence>